<evidence type="ECO:0000313" key="4">
    <source>
        <dbReference type="Proteomes" id="UP001205998"/>
    </source>
</evidence>
<dbReference type="Proteomes" id="UP001205998">
    <property type="component" value="Unassembled WGS sequence"/>
</dbReference>
<dbReference type="SUPFAM" id="SSF56436">
    <property type="entry name" value="C-type lectin-like"/>
    <property type="match status" value="4"/>
</dbReference>
<dbReference type="InterPro" id="IPR018378">
    <property type="entry name" value="C-type_lectin_CS"/>
</dbReference>
<sequence length="469" mass="55030">HFVNEIKTWNEAQTYCRDKYTDLATISNMDEMEKLNITLKKETAKLSWIGLKSESVGEWKWSLANQTFYKGGDTYRNWSSGEPNNQGGNEHCAVIAKNGFWYDYRCDIMLPFVCYDGKNTKFIFFKIKKRTWYEAQTFCREKYTDLVSVRNQAGNEVITNLTQSSVNDSAWIGLFNDSWKWSDESNSSFRYWNPDKPRDDLECAAVSGSEQHYWNNVSCTEQLPFICHEVCGVTAYIPHHYHFVNENKNWSEAQTYCRDKYTDLATISNMDEMNKLNITLKKETAKLAWIGLKNESVGEWKWSLADQTFYRDRDTYRKWNSGEPNNKGGNELCVNFAKSGFWFDTRCNFMLPFVCYEGKNSRDNYTFINETKTWYEAQTFCREKYTDLVSVRNQTENEVIRNLIQTAVGPNVWIGLFNDSWKWSDQSKSLFSYWSSDKLRDDLKCAAVSGSKQHYWNNVSCTEQLPFIC</sequence>
<dbReference type="PANTHER" id="PTHR45784:SF3">
    <property type="entry name" value="C-TYPE LECTIN DOMAIN FAMILY 4 MEMBER K-LIKE-RELATED"/>
    <property type="match status" value="1"/>
</dbReference>
<feature type="domain" description="C-type lectin" evidence="2">
    <location>
        <begin position="360"/>
        <end position="469"/>
    </location>
</feature>
<dbReference type="InterPro" id="IPR016186">
    <property type="entry name" value="C-type_lectin-like/link_sf"/>
</dbReference>
<accession>A0AAD5B4K3</accession>
<dbReference type="Pfam" id="PF00059">
    <property type="entry name" value="Lectin_C"/>
    <property type="match status" value="4"/>
</dbReference>
<keyword evidence="1" id="KW-1015">Disulfide bond</keyword>
<comment type="caution">
    <text evidence="3">The sequence shown here is derived from an EMBL/GenBank/DDBJ whole genome shotgun (WGS) entry which is preliminary data.</text>
</comment>
<name>A0AAD5B4K3_SILAS</name>
<dbReference type="InterPro" id="IPR016187">
    <property type="entry name" value="CTDL_fold"/>
</dbReference>
<dbReference type="SMART" id="SM00034">
    <property type="entry name" value="CLECT"/>
    <property type="match status" value="4"/>
</dbReference>
<dbReference type="PROSITE" id="PS50041">
    <property type="entry name" value="C_TYPE_LECTIN_2"/>
    <property type="match status" value="4"/>
</dbReference>
<dbReference type="EMBL" id="MU551145">
    <property type="protein sequence ID" value="KAI5627305.1"/>
    <property type="molecule type" value="Genomic_DNA"/>
</dbReference>
<evidence type="ECO:0000259" key="2">
    <source>
        <dbReference type="PROSITE" id="PS50041"/>
    </source>
</evidence>
<evidence type="ECO:0000313" key="3">
    <source>
        <dbReference type="EMBL" id="KAI5627305.1"/>
    </source>
</evidence>
<feature type="domain" description="C-type lectin" evidence="2">
    <location>
        <begin position="236"/>
        <end position="356"/>
    </location>
</feature>
<dbReference type="InterPro" id="IPR001304">
    <property type="entry name" value="C-type_lectin-like"/>
</dbReference>
<dbReference type="Gene3D" id="3.10.100.10">
    <property type="entry name" value="Mannose-Binding Protein A, subunit A"/>
    <property type="match status" value="4"/>
</dbReference>
<keyword evidence="4" id="KW-1185">Reference proteome</keyword>
<feature type="non-terminal residue" evidence="3">
    <location>
        <position position="469"/>
    </location>
</feature>
<keyword evidence="3" id="KW-0675">Receptor</keyword>
<proteinExistence type="predicted"/>
<feature type="domain" description="C-type lectin" evidence="2">
    <location>
        <begin position="122"/>
        <end position="228"/>
    </location>
</feature>
<dbReference type="PANTHER" id="PTHR45784">
    <property type="entry name" value="C-TYPE LECTIN DOMAIN FAMILY 20 MEMBER A-RELATED"/>
    <property type="match status" value="1"/>
</dbReference>
<feature type="domain" description="C-type lectin" evidence="2">
    <location>
        <begin position="1"/>
        <end position="115"/>
    </location>
</feature>
<dbReference type="AlphaFoldDB" id="A0AAD5B4K3"/>
<evidence type="ECO:0000256" key="1">
    <source>
        <dbReference type="ARBA" id="ARBA00023157"/>
    </source>
</evidence>
<reference evidence="3" key="1">
    <citation type="submission" date="2018-07" db="EMBL/GenBank/DDBJ databases">
        <title>Comparative genomics of catfishes provides insights into carnivory and benthic adaptation.</title>
        <authorList>
            <person name="Zhang Y."/>
            <person name="Wang D."/>
            <person name="Peng Z."/>
            <person name="Zheng S."/>
            <person name="Shao F."/>
            <person name="Tao W."/>
        </authorList>
    </citation>
    <scope>NUCLEOTIDE SEQUENCE</scope>
    <source>
        <strain evidence="3">Chongqing</strain>
    </source>
</reference>
<feature type="non-terminal residue" evidence="3">
    <location>
        <position position="1"/>
    </location>
</feature>
<gene>
    <name evidence="3" type="ORF">C0J50_13136</name>
</gene>
<protein>
    <submittedName>
        <fullName evidence="3">C-type mannose receptor 2-like</fullName>
    </submittedName>
</protein>
<organism evidence="3 4">
    <name type="scientific">Silurus asotus</name>
    <name type="common">Amur catfish</name>
    <name type="synonym">Parasilurus asotus</name>
    <dbReference type="NCBI Taxonomy" id="30991"/>
    <lineage>
        <taxon>Eukaryota</taxon>
        <taxon>Metazoa</taxon>
        <taxon>Chordata</taxon>
        <taxon>Craniata</taxon>
        <taxon>Vertebrata</taxon>
        <taxon>Euteleostomi</taxon>
        <taxon>Actinopterygii</taxon>
        <taxon>Neopterygii</taxon>
        <taxon>Teleostei</taxon>
        <taxon>Ostariophysi</taxon>
        <taxon>Siluriformes</taxon>
        <taxon>Siluridae</taxon>
        <taxon>Silurus</taxon>
    </lineage>
</organism>
<dbReference type="PROSITE" id="PS00615">
    <property type="entry name" value="C_TYPE_LECTIN_1"/>
    <property type="match status" value="4"/>
</dbReference>